<name>E2NJN0_9BACE</name>
<dbReference type="HOGENOM" id="CLU_3195851_0_0_10"/>
<reference evidence="1 2" key="1">
    <citation type="submission" date="2008-12" db="EMBL/GenBank/DDBJ databases">
        <authorList>
            <person name="Fulton L."/>
            <person name="Clifton S."/>
            <person name="Fulton B."/>
            <person name="Xu J."/>
            <person name="Minx P."/>
            <person name="Pepin K.H."/>
            <person name="Johnson M."/>
            <person name="Bhonagiri V."/>
            <person name="Nash W.E."/>
            <person name="Mardis E.R."/>
            <person name="Wilson R.K."/>
        </authorList>
    </citation>
    <scope>NUCLEOTIDE SEQUENCE [LARGE SCALE GENOMIC DNA]</scope>
    <source>
        <strain evidence="1 2">DSM 14838</strain>
    </source>
</reference>
<accession>E2NJN0</accession>
<proteinExistence type="predicted"/>
<organism evidence="1 2">
    <name type="scientific">Bacteroides cellulosilyticus DSM 14838</name>
    <dbReference type="NCBI Taxonomy" id="537012"/>
    <lineage>
        <taxon>Bacteria</taxon>
        <taxon>Pseudomonadati</taxon>
        <taxon>Bacteroidota</taxon>
        <taxon>Bacteroidia</taxon>
        <taxon>Bacteroidales</taxon>
        <taxon>Bacteroidaceae</taxon>
        <taxon>Bacteroides</taxon>
    </lineage>
</organism>
<comment type="caution">
    <text evidence="1">The sequence shown here is derived from an EMBL/GenBank/DDBJ whole genome shotgun (WGS) entry which is preliminary data.</text>
</comment>
<protein>
    <submittedName>
        <fullName evidence="1">Uncharacterized protein</fullName>
    </submittedName>
</protein>
<dbReference type="Proteomes" id="UP000003711">
    <property type="component" value="Unassembled WGS sequence"/>
</dbReference>
<evidence type="ECO:0000313" key="2">
    <source>
        <dbReference type="Proteomes" id="UP000003711"/>
    </source>
</evidence>
<dbReference type="EMBL" id="ACCH01000352">
    <property type="protein sequence ID" value="EEF87867.1"/>
    <property type="molecule type" value="Genomic_DNA"/>
</dbReference>
<sequence length="45" mass="5273">MIISCRKYYLHSKLSYATVVVMIPTGRTQPKLVLGNFINNYFYKT</sequence>
<reference evidence="1 2" key="2">
    <citation type="submission" date="2009-01" db="EMBL/GenBank/DDBJ databases">
        <title>Draft genome sequence of Bacteroides cellulosilyticus (DSM 14838).</title>
        <authorList>
            <person name="Sudarsanam P."/>
            <person name="Ley R."/>
            <person name="Guruge J."/>
            <person name="Turnbaugh P.J."/>
            <person name="Mahowald M."/>
            <person name="Liep D."/>
            <person name="Gordon J."/>
        </authorList>
    </citation>
    <scope>NUCLEOTIDE SEQUENCE [LARGE SCALE GENOMIC DNA]</scope>
    <source>
        <strain evidence="1 2">DSM 14838</strain>
    </source>
</reference>
<evidence type="ECO:0000313" key="1">
    <source>
        <dbReference type="EMBL" id="EEF87867.1"/>
    </source>
</evidence>
<dbReference type="AlphaFoldDB" id="E2NJN0"/>
<gene>
    <name evidence="1" type="ORF">BACCELL_04519</name>
</gene>